<comment type="caution">
    <text evidence="1">The sequence shown here is derived from an EMBL/GenBank/DDBJ whole genome shotgun (WGS) entry which is preliminary data.</text>
</comment>
<dbReference type="EMBL" id="JAUSRF010000001">
    <property type="protein sequence ID" value="MDP9835706.1"/>
    <property type="molecule type" value="Genomic_DNA"/>
</dbReference>
<dbReference type="PANTHER" id="PTHR33973:SF4">
    <property type="entry name" value="OS07G0153300 PROTEIN"/>
    <property type="match status" value="1"/>
</dbReference>
<protein>
    <submittedName>
        <fullName evidence="1">DUF1365 family protein</fullName>
    </submittedName>
</protein>
<evidence type="ECO:0000313" key="2">
    <source>
        <dbReference type="Proteomes" id="UP001241472"/>
    </source>
</evidence>
<sequence length="280" mass="32011">MSAGQKSAPKSALFPGHVTHARLKPKEHRLAYRIYSLLLDLDELDEIDRRLKLFSVDRFNLFSFYRKDRGDRTGSDLKRQVERSMRSVGIEPDGGPIRLLTMPRLLGWAFNPLSVFFCYGRDETLRAILWEVDNTFGERHGYMIPVEDGASGEIVQHCDKAFYVSPFMDMDLRYTFRVLPPAEKLSIRIETFDAAGPVLTARHLAKRTELTDTALLKAFFAIPFLTLRVVGGIHWEAWKIWAKGVGLRIRPKPPQMPVSYVRATSSHNPSPRKVEVNEPV</sequence>
<dbReference type="RefSeq" id="WP_306830582.1">
    <property type="nucleotide sequence ID" value="NZ_JAUSRF010000001.1"/>
</dbReference>
<gene>
    <name evidence="1" type="ORF">J2T09_000447</name>
</gene>
<evidence type="ECO:0000313" key="1">
    <source>
        <dbReference type="EMBL" id="MDP9835706.1"/>
    </source>
</evidence>
<keyword evidence="2" id="KW-1185">Reference proteome</keyword>
<accession>A0ABT9PMM0</accession>
<proteinExistence type="predicted"/>
<name>A0ABT9PMM0_9HYPH</name>
<dbReference type="InterPro" id="IPR010775">
    <property type="entry name" value="DUF1365"/>
</dbReference>
<organism evidence="1 2">
    <name type="scientific">Neorhizobium huautlense</name>
    <dbReference type="NCBI Taxonomy" id="67774"/>
    <lineage>
        <taxon>Bacteria</taxon>
        <taxon>Pseudomonadati</taxon>
        <taxon>Pseudomonadota</taxon>
        <taxon>Alphaproteobacteria</taxon>
        <taxon>Hyphomicrobiales</taxon>
        <taxon>Rhizobiaceae</taxon>
        <taxon>Rhizobium/Agrobacterium group</taxon>
        <taxon>Neorhizobium</taxon>
    </lineage>
</organism>
<dbReference type="Proteomes" id="UP001241472">
    <property type="component" value="Unassembled WGS sequence"/>
</dbReference>
<reference evidence="1 2" key="1">
    <citation type="submission" date="2023-07" db="EMBL/GenBank/DDBJ databases">
        <title>Sorghum-associated microbial communities from plants grown in Nebraska, USA.</title>
        <authorList>
            <person name="Schachtman D."/>
        </authorList>
    </citation>
    <scope>NUCLEOTIDE SEQUENCE [LARGE SCALE GENOMIC DNA]</scope>
    <source>
        <strain evidence="1 2">DS1307</strain>
    </source>
</reference>
<dbReference type="Pfam" id="PF07103">
    <property type="entry name" value="DUF1365"/>
    <property type="match status" value="1"/>
</dbReference>
<dbReference type="PANTHER" id="PTHR33973">
    <property type="entry name" value="OS07G0153300 PROTEIN"/>
    <property type="match status" value="1"/>
</dbReference>